<organism evidence="1 2">
    <name type="scientific">Aspergillus flavus</name>
    <dbReference type="NCBI Taxonomy" id="5059"/>
    <lineage>
        <taxon>Eukaryota</taxon>
        <taxon>Fungi</taxon>
        <taxon>Dikarya</taxon>
        <taxon>Ascomycota</taxon>
        <taxon>Pezizomycotina</taxon>
        <taxon>Eurotiomycetes</taxon>
        <taxon>Eurotiomycetidae</taxon>
        <taxon>Eurotiales</taxon>
        <taxon>Aspergillaceae</taxon>
        <taxon>Aspergillus</taxon>
        <taxon>Aspergillus subgen. Circumdati</taxon>
    </lineage>
</organism>
<evidence type="ECO:0000313" key="2">
    <source>
        <dbReference type="Proteomes" id="UP000275480"/>
    </source>
</evidence>
<reference evidence="1 2" key="1">
    <citation type="submission" date="2018-07" db="EMBL/GenBank/DDBJ databases">
        <title>Identification of spontaneous genetic mutation associated with occurrence of a yellow conidial color mutant of Aspergillus flavus.</title>
        <authorList>
            <person name="Chang P.-K."/>
            <person name="Mack B.M."/>
            <person name="Scharfenstein L."/>
            <person name="Gilbert M.K."/>
        </authorList>
    </citation>
    <scope>NUCLEOTIDE SEQUENCE [LARGE SCALE GENOMIC DNA]</scope>
    <source>
        <strain evidence="1 2">CA14</strain>
    </source>
</reference>
<name>A0AB74BQP5_ASPFL</name>
<evidence type="ECO:0008006" key="3">
    <source>
        <dbReference type="Google" id="ProtNLM"/>
    </source>
</evidence>
<comment type="caution">
    <text evidence="1">The sequence shown here is derived from an EMBL/GenBank/DDBJ whole genome shotgun (WGS) entry which is preliminary data.</text>
</comment>
<evidence type="ECO:0000313" key="1">
    <source>
        <dbReference type="EMBL" id="RMZ36935.1"/>
    </source>
</evidence>
<dbReference type="Gene3D" id="3.40.50.720">
    <property type="entry name" value="NAD(P)-binding Rossmann-like Domain"/>
    <property type="match status" value="1"/>
</dbReference>
<proteinExistence type="predicted"/>
<gene>
    <name evidence="1" type="ORF">CA14_006464</name>
</gene>
<protein>
    <recommendedName>
        <fullName evidence="3">NAD-dependent epimerase/dehydratase domain-containing protein</fullName>
    </recommendedName>
</protein>
<dbReference type="Proteomes" id="UP000275480">
    <property type="component" value="Unassembled WGS sequence"/>
</dbReference>
<dbReference type="AlphaFoldDB" id="A0AB74BQP5"/>
<dbReference type="EMBL" id="QQZZ01000181">
    <property type="protein sequence ID" value="RMZ36935.1"/>
    <property type="molecule type" value="Genomic_DNA"/>
</dbReference>
<dbReference type="PANTHER" id="PTHR32487:SF0">
    <property type="entry name" value="3-OXO-DELTA(4,5)-STEROID 5-BETA-REDUCTASE"/>
    <property type="match status" value="1"/>
</dbReference>
<dbReference type="PANTHER" id="PTHR32487">
    <property type="entry name" value="3-OXO-DELTA(4,5)-STEROID 5-BETA-REDUCTASE"/>
    <property type="match status" value="1"/>
</dbReference>
<accession>A0AB74BQP5</accession>
<dbReference type="SUPFAM" id="SSF51735">
    <property type="entry name" value="NAD(P)-binding Rossmann-fold domains"/>
    <property type="match status" value="1"/>
</dbReference>
<sequence length="204" mass="23032">MAKVVLISGINGITGSAILDHLVKYTTQEEWRRIIITSHFPLTLVMQDPRVDFLALDFSKPVDVLAQDMSRLCTEVTHAHFSSYVHKDSFAELNVANRLLSKNFLDALLLVVRNCLQNCTLQMGGKYYNVHLQPVPTPAREDQLRLEDFLRERQRGTTWSRNLIRPEAIIGYAVKPNGMNEALTLALHFLACKKLGVEAGMPTN</sequence>
<dbReference type="InterPro" id="IPR036291">
    <property type="entry name" value="NAD(P)-bd_dom_sf"/>
</dbReference>